<accession>A0ABP8G1C8</accession>
<organism evidence="1 2">
    <name type="scientific">Mucilaginibacter gynuensis</name>
    <dbReference type="NCBI Taxonomy" id="1302236"/>
    <lineage>
        <taxon>Bacteria</taxon>
        <taxon>Pseudomonadati</taxon>
        <taxon>Bacteroidota</taxon>
        <taxon>Sphingobacteriia</taxon>
        <taxon>Sphingobacteriales</taxon>
        <taxon>Sphingobacteriaceae</taxon>
        <taxon>Mucilaginibacter</taxon>
    </lineage>
</organism>
<dbReference type="Proteomes" id="UP001500582">
    <property type="component" value="Unassembled WGS sequence"/>
</dbReference>
<gene>
    <name evidence="1" type="ORF">GCM10023149_11840</name>
</gene>
<evidence type="ECO:0000313" key="2">
    <source>
        <dbReference type="Proteomes" id="UP001500582"/>
    </source>
</evidence>
<proteinExistence type="predicted"/>
<protein>
    <recommendedName>
        <fullName evidence="3">Carboxypeptidase-like protein</fullName>
    </recommendedName>
</protein>
<name>A0ABP8G1C8_9SPHI</name>
<sequence>MLKENIATNTDVKGVFRLNASKVLPNDSLVFTSVGYVTLKIAANALAKKRVILMQEDEIILNEVKISSKEVKRKEIKLNGFSVYDPGFEANPIYYQDYVQAARKFISPKNISRLTAVRVARLIRMPIEDTLYGYYNYKNGHTRFRIRIYGVDTITGGPGKDINTEIIEMQNKRNTFIEIDLSRSNILINEKEFFLAVEWLLIPYNETLSTWYVDFDDEVKHRKRGYAEYTLEYDPILYGVQPRTKDKKPTTWLLSEIGGKWVSAEKLNYTTDIAISATITVEK</sequence>
<keyword evidence="2" id="KW-1185">Reference proteome</keyword>
<evidence type="ECO:0008006" key="3">
    <source>
        <dbReference type="Google" id="ProtNLM"/>
    </source>
</evidence>
<comment type="caution">
    <text evidence="1">The sequence shown here is derived from an EMBL/GenBank/DDBJ whole genome shotgun (WGS) entry which is preliminary data.</text>
</comment>
<dbReference type="EMBL" id="BAABFT010000002">
    <property type="protein sequence ID" value="GAA4315290.1"/>
    <property type="molecule type" value="Genomic_DNA"/>
</dbReference>
<reference evidence="2" key="1">
    <citation type="journal article" date="2019" name="Int. J. Syst. Evol. Microbiol.">
        <title>The Global Catalogue of Microorganisms (GCM) 10K type strain sequencing project: providing services to taxonomists for standard genome sequencing and annotation.</title>
        <authorList>
            <consortium name="The Broad Institute Genomics Platform"/>
            <consortium name="The Broad Institute Genome Sequencing Center for Infectious Disease"/>
            <person name="Wu L."/>
            <person name="Ma J."/>
        </authorList>
    </citation>
    <scope>NUCLEOTIDE SEQUENCE [LARGE SCALE GENOMIC DNA]</scope>
    <source>
        <strain evidence="2">JCM 17705</strain>
    </source>
</reference>
<evidence type="ECO:0000313" key="1">
    <source>
        <dbReference type="EMBL" id="GAA4315290.1"/>
    </source>
</evidence>